<protein>
    <submittedName>
        <fullName evidence="2">Uncharacterized protein</fullName>
    </submittedName>
</protein>
<comment type="caution">
    <text evidence="2">The sequence shown here is derived from an EMBL/GenBank/DDBJ whole genome shotgun (WGS) entry which is preliminary data.</text>
</comment>
<dbReference type="AlphaFoldDB" id="A0A8H7PCZ4"/>
<feature type="compositionally biased region" description="Polar residues" evidence="1">
    <location>
        <begin position="148"/>
        <end position="169"/>
    </location>
</feature>
<organism evidence="2 3">
    <name type="scientific">Mortierella isabellina</name>
    <name type="common">Filamentous fungus</name>
    <name type="synonym">Umbelopsis isabellina</name>
    <dbReference type="NCBI Taxonomy" id="91625"/>
    <lineage>
        <taxon>Eukaryota</taxon>
        <taxon>Fungi</taxon>
        <taxon>Fungi incertae sedis</taxon>
        <taxon>Mucoromycota</taxon>
        <taxon>Mucoromycotina</taxon>
        <taxon>Umbelopsidomycetes</taxon>
        <taxon>Umbelopsidales</taxon>
        <taxon>Umbelopsidaceae</taxon>
        <taxon>Umbelopsis</taxon>
    </lineage>
</organism>
<feature type="compositionally biased region" description="Low complexity" evidence="1">
    <location>
        <begin position="556"/>
        <end position="566"/>
    </location>
</feature>
<proteinExistence type="predicted"/>
<feature type="region of interest" description="Disordered" evidence="1">
    <location>
        <begin position="542"/>
        <end position="570"/>
    </location>
</feature>
<feature type="region of interest" description="Disordered" evidence="1">
    <location>
        <begin position="130"/>
        <end position="169"/>
    </location>
</feature>
<keyword evidence="3" id="KW-1185">Reference proteome</keyword>
<feature type="region of interest" description="Disordered" evidence="1">
    <location>
        <begin position="353"/>
        <end position="372"/>
    </location>
</feature>
<feature type="compositionally biased region" description="Basic and acidic residues" evidence="1">
    <location>
        <begin position="358"/>
        <end position="372"/>
    </location>
</feature>
<dbReference type="Proteomes" id="UP000654370">
    <property type="component" value="Unassembled WGS sequence"/>
</dbReference>
<accession>A0A8H7PCZ4</accession>
<dbReference type="OrthoDB" id="2389658at2759"/>
<evidence type="ECO:0000313" key="3">
    <source>
        <dbReference type="Proteomes" id="UP000654370"/>
    </source>
</evidence>
<sequence>MSNHNSAADVAVLACLSPQDPLGYEADTSSLGFRSLDTVSTSQGGYSADIEEKLTTVRVNPNFTIRQKSSQTIFASDDEEDEHWSLILAEIEGHRDKSSQATINYKQEEETNPTHLLHDAQANADHTHDYASPAISDWGSPLSERRPSTASVETNKDSNGTLPTGKYNSQKSVIAEEEELDETQTYSIHDSLEDGGVAETQVYSIHDSLEDAGAAKPHVYSIHDSLEDAGAADTQVYSIHDPLEERSLEETQAYSIHDPLSLEASPLHEPSVREPTVKDPAIEETQVYSIHDPISLEESSLRAPSIEEPISNEPAVADTQVYSIHDPLDVMEETQTYSVHDPLEEHEERSMFNVGNDNDTHHDQNSQKENRHDDVVEAETQVYDMYDPLSDEEEVDHVMAPATIDHSELLKDVQDGNDSHLSGRQQSTLSMTWTMADMNFAEVGNKKPSGHILRANNGGAKAIVNNSYILYEATQSLHSSLHVNEPLLDDIHYVETSDTEEMNEPDLSPKLTAHKPYSRQERLNAVNDIASSQATIIRSPIPSSIHEVMDDPTLESPSSQQSASSSTGRLSFDRVVKSPMKDIRKRAQVAEANQPHRVPKRRPVLGLAKPQQHTSVLRAVKTTSSNTPAKTMQTAASKPIKRLYGVNSRRKPTR</sequence>
<reference evidence="2" key="1">
    <citation type="submission" date="2020-12" db="EMBL/GenBank/DDBJ databases">
        <title>Metabolic potential, ecology and presence of endohyphal bacteria is reflected in genomic diversity of Mucoromycotina.</title>
        <authorList>
            <person name="Muszewska A."/>
            <person name="Okrasinska A."/>
            <person name="Steczkiewicz K."/>
            <person name="Drgas O."/>
            <person name="Orlowska M."/>
            <person name="Perlinska-Lenart U."/>
            <person name="Aleksandrzak-Piekarczyk T."/>
            <person name="Szatraj K."/>
            <person name="Zielenkiewicz U."/>
            <person name="Pilsyk S."/>
            <person name="Malc E."/>
            <person name="Mieczkowski P."/>
            <person name="Kruszewska J.S."/>
            <person name="Biernat P."/>
            <person name="Pawlowska J."/>
        </authorList>
    </citation>
    <scope>NUCLEOTIDE SEQUENCE</scope>
    <source>
        <strain evidence="2">WA0000067209</strain>
    </source>
</reference>
<name>A0A8H7PCZ4_MORIS</name>
<evidence type="ECO:0000256" key="1">
    <source>
        <dbReference type="SAM" id="MobiDB-lite"/>
    </source>
</evidence>
<gene>
    <name evidence="2" type="ORF">INT43_008356</name>
</gene>
<evidence type="ECO:0000313" key="2">
    <source>
        <dbReference type="EMBL" id="KAG2171630.1"/>
    </source>
</evidence>
<dbReference type="EMBL" id="JAEPQZ010000020">
    <property type="protein sequence ID" value="KAG2171630.1"/>
    <property type="molecule type" value="Genomic_DNA"/>
</dbReference>